<feature type="transmembrane region" description="Helical" evidence="2">
    <location>
        <begin position="149"/>
        <end position="171"/>
    </location>
</feature>
<evidence type="ECO:0000259" key="3">
    <source>
        <dbReference type="Pfam" id="PF00924"/>
    </source>
</evidence>
<keyword evidence="2" id="KW-1133">Transmembrane helix</keyword>
<feature type="compositionally biased region" description="Basic and acidic residues" evidence="1">
    <location>
        <begin position="377"/>
        <end position="391"/>
    </location>
</feature>
<evidence type="ECO:0000313" key="5">
    <source>
        <dbReference type="Proteomes" id="UP000245469"/>
    </source>
</evidence>
<dbReference type="PANTHER" id="PTHR30566:SF25">
    <property type="entry name" value="INNER MEMBRANE PROTEIN"/>
    <property type="match status" value="1"/>
</dbReference>
<dbReference type="SUPFAM" id="SSF50182">
    <property type="entry name" value="Sm-like ribonucleoproteins"/>
    <property type="match status" value="1"/>
</dbReference>
<dbReference type="EMBL" id="QGDQ01000021">
    <property type="protein sequence ID" value="PWJ51187.1"/>
    <property type="molecule type" value="Genomic_DNA"/>
</dbReference>
<accession>A0A316AMF5</accession>
<name>A0A316AMF5_9ACTN</name>
<feature type="transmembrane region" description="Helical" evidence="2">
    <location>
        <begin position="31"/>
        <end position="53"/>
    </location>
</feature>
<keyword evidence="2" id="KW-0812">Transmembrane</keyword>
<protein>
    <submittedName>
        <fullName evidence="4">Small-conductance mechanosensitive channel</fullName>
    </submittedName>
</protein>
<evidence type="ECO:0000256" key="2">
    <source>
        <dbReference type="SAM" id="Phobius"/>
    </source>
</evidence>
<dbReference type="Gene3D" id="1.10.287.1260">
    <property type="match status" value="1"/>
</dbReference>
<evidence type="ECO:0000313" key="4">
    <source>
        <dbReference type="EMBL" id="PWJ51187.1"/>
    </source>
</evidence>
<feature type="transmembrane region" description="Helical" evidence="2">
    <location>
        <begin position="104"/>
        <end position="128"/>
    </location>
</feature>
<dbReference type="PANTHER" id="PTHR30566">
    <property type="entry name" value="YNAI-RELATED MECHANOSENSITIVE ION CHANNEL"/>
    <property type="match status" value="1"/>
</dbReference>
<evidence type="ECO:0000256" key="1">
    <source>
        <dbReference type="SAM" id="MobiDB-lite"/>
    </source>
</evidence>
<organism evidence="4 5">
    <name type="scientific">Quadrisphaera granulorum</name>
    <dbReference type="NCBI Taxonomy" id="317664"/>
    <lineage>
        <taxon>Bacteria</taxon>
        <taxon>Bacillati</taxon>
        <taxon>Actinomycetota</taxon>
        <taxon>Actinomycetes</taxon>
        <taxon>Kineosporiales</taxon>
        <taxon>Kineosporiaceae</taxon>
        <taxon>Quadrisphaera</taxon>
    </lineage>
</organism>
<dbReference type="RefSeq" id="WP_172601961.1">
    <property type="nucleotide sequence ID" value="NZ_QGDQ01000021.1"/>
</dbReference>
<feature type="domain" description="Mechanosensitive ion channel MscS" evidence="3">
    <location>
        <begin position="199"/>
        <end position="265"/>
    </location>
</feature>
<dbReference type="Proteomes" id="UP000245469">
    <property type="component" value="Unassembled WGS sequence"/>
</dbReference>
<feature type="compositionally biased region" description="Basic and acidic residues" evidence="1">
    <location>
        <begin position="459"/>
        <end position="472"/>
    </location>
</feature>
<dbReference type="GO" id="GO:0016020">
    <property type="term" value="C:membrane"/>
    <property type="evidence" value="ECO:0007669"/>
    <property type="project" value="InterPro"/>
</dbReference>
<sequence length="489" mass="53798">MPNVFDFLAPLFIGDGAAGTTPLTGFQALQLVAIAAGAAIGALVLGMVIHAVVLRIGNTSMVARTLAARLKGPFRWILVTLAAQQVFVRSTGNDGWLSAVRTVLLLAVIACVGWLLAKVVLVIEDLLLEKFRVDVADNRHARRIRTQIIFLRRIALLVIALLTVGAMLWTFPEARVVGTGIFASAGLLSVVAGLAAQSSLSNVFAGLQLAFTDALRVDDVVVVEGEWGRIEEITLTYVVVHIWDDRRLVLPSTYFTSTPFQHWTRKDSQLLGVVLFEVDWRTDFDAMREEMHRVVEADELWDRRVAVLQVTDAVGSFVQVRILVSAQDGPTAFDLRCHVREAMVRWLVAYNPEGLPRVRLTGVGAEEAAQAALVSGAEERVPAKGAHDPKAPRRVPGPATPATVVLPPVQVPDRRDDSLFTGSMEAIERSKAFAGPSEAEQADRVERLLREERERIEAEERDAIRRRFREEPDPSLTTSVLPAVPEKRR</sequence>
<dbReference type="InterPro" id="IPR006685">
    <property type="entry name" value="MscS_channel_2nd"/>
</dbReference>
<feature type="region of interest" description="Disordered" evidence="1">
    <location>
        <begin position="376"/>
        <end position="401"/>
    </location>
</feature>
<feature type="transmembrane region" description="Helical" evidence="2">
    <location>
        <begin position="74"/>
        <end position="92"/>
    </location>
</feature>
<dbReference type="AlphaFoldDB" id="A0A316AMF5"/>
<feature type="region of interest" description="Disordered" evidence="1">
    <location>
        <begin position="459"/>
        <end position="489"/>
    </location>
</feature>
<gene>
    <name evidence="4" type="ORF">BXY45_12164</name>
</gene>
<keyword evidence="5" id="KW-1185">Reference proteome</keyword>
<keyword evidence="2" id="KW-0472">Membrane</keyword>
<dbReference type="InterPro" id="IPR010920">
    <property type="entry name" value="LSM_dom_sf"/>
</dbReference>
<proteinExistence type="predicted"/>
<dbReference type="GO" id="GO:0055085">
    <property type="term" value="P:transmembrane transport"/>
    <property type="evidence" value="ECO:0007669"/>
    <property type="project" value="InterPro"/>
</dbReference>
<comment type="caution">
    <text evidence="4">The sequence shown here is derived from an EMBL/GenBank/DDBJ whole genome shotgun (WGS) entry which is preliminary data.</text>
</comment>
<dbReference type="Pfam" id="PF00924">
    <property type="entry name" value="MS_channel_2nd"/>
    <property type="match status" value="1"/>
</dbReference>
<reference evidence="4 5" key="1">
    <citation type="submission" date="2018-03" db="EMBL/GenBank/DDBJ databases">
        <title>Genomic Encyclopedia of Archaeal and Bacterial Type Strains, Phase II (KMG-II): from individual species to whole genera.</title>
        <authorList>
            <person name="Goeker M."/>
        </authorList>
    </citation>
    <scope>NUCLEOTIDE SEQUENCE [LARGE SCALE GENOMIC DNA]</scope>
    <source>
        <strain evidence="4 5">DSM 44889</strain>
    </source>
</reference>